<keyword evidence="1" id="KW-0732">Signal</keyword>
<feature type="chain" id="PRO_5017278622" description="DUF1344 domain-containing protein" evidence="1">
    <location>
        <begin position="23"/>
        <end position="75"/>
    </location>
</feature>
<dbReference type="AlphaFoldDB" id="A0A387FK14"/>
<dbReference type="KEGG" id="rjg:CCGE525_13590"/>
<gene>
    <name evidence="2" type="ORF">CCGE525_13590</name>
</gene>
<name>A0A387FK14_9HYPH</name>
<dbReference type="OrthoDB" id="8401232at2"/>
<protein>
    <recommendedName>
        <fullName evidence="4">DUF1344 domain-containing protein</fullName>
    </recommendedName>
</protein>
<organism evidence="2 3">
    <name type="scientific">Rhizobium jaguaris</name>
    <dbReference type="NCBI Taxonomy" id="1312183"/>
    <lineage>
        <taxon>Bacteria</taxon>
        <taxon>Pseudomonadati</taxon>
        <taxon>Pseudomonadota</taxon>
        <taxon>Alphaproteobacteria</taxon>
        <taxon>Hyphomicrobiales</taxon>
        <taxon>Rhizobiaceae</taxon>
        <taxon>Rhizobium/Agrobacterium group</taxon>
        <taxon>Rhizobium</taxon>
    </lineage>
</organism>
<evidence type="ECO:0008006" key="4">
    <source>
        <dbReference type="Google" id="ProtNLM"/>
    </source>
</evidence>
<reference evidence="2 3" key="1">
    <citation type="submission" date="2018-10" db="EMBL/GenBank/DDBJ databases">
        <title>Rhizobium etli, R. leguminosarum and a new Rhizobium genospecies from Phaseolus dumosus.</title>
        <authorList>
            <person name="Ramirez-Puebla S.T."/>
            <person name="Rogel-Hernandez M.A."/>
            <person name="Guerrero G."/>
            <person name="Ormeno-Orrillo E."/>
            <person name="Martinez-Romero J.C."/>
            <person name="Negrete-Yankelevich S."/>
            <person name="Martinez-Romero E."/>
        </authorList>
    </citation>
    <scope>NUCLEOTIDE SEQUENCE [LARGE SCALE GENOMIC DNA]</scope>
    <source>
        <strain evidence="2 3">CCGE525</strain>
    </source>
</reference>
<keyword evidence="3" id="KW-1185">Reference proteome</keyword>
<evidence type="ECO:0000313" key="2">
    <source>
        <dbReference type="EMBL" id="AYG59720.1"/>
    </source>
</evidence>
<evidence type="ECO:0000256" key="1">
    <source>
        <dbReference type="SAM" id="SignalP"/>
    </source>
</evidence>
<dbReference type="RefSeq" id="WP_120704726.1">
    <property type="nucleotide sequence ID" value="NZ_CP032694.1"/>
</dbReference>
<feature type="signal peptide" evidence="1">
    <location>
        <begin position="1"/>
        <end position="22"/>
    </location>
</feature>
<sequence length="75" mass="7996">MRVLLVPFAAAALFVTATYSSATLTDAAATSNVLYTEAGYQLPVDMKVPALKAGIKVQVSWSQTQGAPQQVRIIR</sequence>
<proteinExistence type="predicted"/>
<dbReference type="EMBL" id="CP032694">
    <property type="protein sequence ID" value="AYG59720.1"/>
    <property type="molecule type" value="Genomic_DNA"/>
</dbReference>
<accession>A0A387FK14</accession>
<evidence type="ECO:0000313" key="3">
    <source>
        <dbReference type="Proteomes" id="UP000282195"/>
    </source>
</evidence>
<dbReference type="Proteomes" id="UP000282195">
    <property type="component" value="Chromosome"/>
</dbReference>